<dbReference type="EMBL" id="CCKQ01011087">
    <property type="protein sequence ID" value="CDW82627.1"/>
    <property type="molecule type" value="Genomic_DNA"/>
</dbReference>
<evidence type="ECO:0000313" key="1">
    <source>
        <dbReference type="EMBL" id="CDW82627.1"/>
    </source>
</evidence>
<dbReference type="Proteomes" id="UP000039865">
    <property type="component" value="Unassembled WGS sequence"/>
</dbReference>
<reference evidence="1 2" key="1">
    <citation type="submission" date="2014-06" db="EMBL/GenBank/DDBJ databases">
        <authorList>
            <person name="Swart Estienne"/>
        </authorList>
    </citation>
    <scope>NUCLEOTIDE SEQUENCE [LARGE SCALE GENOMIC DNA]</scope>
    <source>
        <strain evidence="1 2">130c</strain>
    </source>
</reference>
<dbReference type="AlphaFoldDB" id="A0A078AMK9"/>
<protein>
    <submittedName>
        <fullName evidence="1">Uncharacterized protein</fullName>
    </submittedName>
</protein>
<gene>
    <name evidence="1" type="primary">Contig6366.g6821</name>
    <name evidence="1" type="ORF">STYLEM_11660</name>
</gene>
<accession>A0A078AMK9</accession>
<keyword evidence="2" id="KW-1185">Reference proteome</keyword>
<proteinExistence type="predicted"/>
<sequence>MRLQVYDNAVSAGLDHDRAVVLMNVFKNSYFMGCTYHDDVMTESRRFWPKEAIDKPLYQ</sequence>
<dbReference type="InParanoid" id="A0A078AMK9"/>
<organism evidence="1 2">
    <name type="scientific">Stylonychia lemnae</name>
    <name type="common">Ciliate</name>
    <dbReference type="NCBI Taxonomy" id="5949"/>
    <lineage>
        <taxon>Eukaryota</taxon>
        <taxon>Sar</taxon>
        <taxon>Alveolata</taxon>
        <taxon>Ciliophora</taxon>
        <taxon>Intramacronucleata</taxon>
        <taxon>Spirotrichea</taxon>
        <taxon>Stichotrichia</taxon>
        <taxon>Sporadotrichida</taxon>
        <taxon>Oxytrichidae</taxon>
        <taxon>Stylonychinae</taxon>
        <taxon>Stylonychia</taxon>
    </lineage>
</organism>
<name>A0A078AMK9_STYLE</name>
<evidence type="ECO:0000313" key="2">
    <source>
        <dbReference type="Proteomes" id="UP000039865"/>
    </source>
</evidence>